<dbReference type="Pfam" id="PF13508">
    <property type="entry name" value="Acetyltransf_7"/>
    <property type="match status" value="1"/>
</dbReference>
<dbReference type="OrthoDB" id="9796032at2"/>
<dbReference type="CDD" id="cd04301">
    <property type="entry name" value="NAT_SF"/>
    <property type="match status" value="1"/>
</dbReference>
<organism evidence="2 3">
    <name type="scientific">Faecalicoccus pleomorphus</name>
    <dbReference type="NCBI Taxonomy" id="1323"/>
    <lineage>
        <taxon>Bacteria</taxon>
        <taxon>Bacillati</taxon>
        <taxon>Bacillota</taxon>
        <taxon>Erysipelotrichia</taxon>
        <taxon>Erysipelotrichales</taxon>
        <taxon>Erysipelotrichaceae</taxon>
        <taxon>Faecalicoccus</taxon>
    </lineage>
</organism>
<keyword evidence="3" id="KW-1185">Reference proteome</keyword>
<gene>
    <name evidence="2" type="ORF">NCTC11087_02058</name>
</gene>
<proteinExistence type="predicted"/>
<dbReference type="Gene3D" id="3.40.630.30">
    <property type="match status" value="1"/>
</dbReference>
<dbReference type="PROSITE" id="PS51186">
    <property type="entry name" value="GNAT"/>
    <property type="match status" value="1"/>
</dbReference>
<reference evidence="2 3" key="1">
    <citation type="submission" date="2018-06" db="EMBL/GenBank/DDBJ databases">
        <authorList>
            <consortium name="Pathogen Informatics"/>
            <person name="Doyle S."/>
        </authorList>
    </citation>
    <scope>NUCLEOTIDE SEQUENCE [LARGE SCALE GENOMIC DNA]</scope>
    <source>
        <strain evidence="2 3">NCTC11087</strain>
    </source>
</reference>
<accession>A0A380LQK7</accession>
<dbReference type="RefSeq" id="WP_022790338.1">
    <property type="nucleotide sequence ID" value="NZ_UHFX01000003.1"/>
</dbReference>
<dbReference type="AlphaFoldDB" id="A0A380LQK7"/>
<dbReference type="SUPFAM" id="SSF55729">
    <property type="entry name" value="Acyl-CoA N-acyltransferases (Nat)"/>
    <property type="match status" value="1"/>
</dbReference>
<dbReference type="InterPro" id="IPR016181">
    <property type="entry name" value="Acyl_CoA_acyltransferase"/>
</dbReference>
<evidence type="ECO:0000313" key="3">
    <source>
        <dbReference type="Proteomes" id="UP000255523"/>
    </source>
</evidence>
<evidence type="ECO:0000259" key="1">
    <source>
        <dbReference type="PROSITE" id="PS51186"/>
    </source>
</evidence>
<dbReference type="GeneID" id="77462988"/>
<sequence length="139" mass="15963">MEIQIKKGLDSLQTETVLRLLSQTVWACSRRKEAIIESWKHSVCYGAYTADGRQIGFARVITDYATQYYICDVVVDVDFRHRGVGTSLLKTITTEDTYRSLLGMLITEEAERFYEPFGFRKDSICFMTRKGIPEVATNE</sequence>
<dbReference type="Proteomes" id="UP000255523">
    <property type="component" value="Unassembled WGS sequence"/>
</dbReference>
<dbReference type="InterPro" id="IPR053144">
    <property type="entry name" value="Acetyltransferase_Butenolide"/>
</dbReference>
<name>A0A380LQK7_9FIRM</name>
<dbReference type="PANTHER" id="PTHR43233:SF1">
    <property type="entry name" value="FAMILY N-ACETYLTRANSFERASE, PUTATIVE (AFU_ORTHOLOGUE AFUA_6G03350)-RELATED"/>
    <property type="match status" value="1"/>
</dbReference>
<evidence type="ECO:0000313" key="2">
    <source>
        <dbReference type="EMBL" id="SUO05122.1"/>
    </source>
</evidence>
<protein>
    <submittedName>
        <fullName evidence="2">Acetyltransferase</fullName>
    </submittedName>
</protein>
<dbReference type="EMBL" id="UHFX01000003">
    <property type="protein sequence ID" value="SUO05122.1"/>
    <property type="molecule type" value="Genomic_DNA"/>
</dbReference>
<feature type="domain" description="N-acetyltransferase" evidence="1">
    <location>
        <begin position="1"/>
        <end position="139"/>
    </location>
</feature>
<dbReference type="PANTHER" id="PTHR43233">
    <property type="entry name" value="FAMILY N-ACETYLTRANSFERASE, PUTATIVE (AFU_ORTHOLOGUE AFUA_6G03350)-RELATED"/>
    <property type="match status" value="1"/>
</dbReference>
<dbReference type="InterPro" id="IPR000182">
    <property type="entry name" value="GNAT_dom"/>
</dbReference>
<dbReference type="GO" id="GO:0016747">
    <property type="term" value="F:acyltransferase activity, transferring groups other than amino-acyl groups"/>
    <property type="evidence" value="ECO:0007669"/>
    <property type="project" value="InterPro"/>
</dbReference>
<keyword evidence="2" id="KW-0808">Transferase</keyword>